<sequence length="64" mass="7488">MGSIEGIKLINLLEPRMPKWTQQIYKSLMPINKNDNGYKSEDDDIKLQQILFYSSQFHSGKNLE</sequence>
<keyword evidence="2" id="KW-1185">Reference proteome</keyword>
<protein>
    <submittedName>
        <fullName evidence="1">Uncharacterized protein</fullName>
    </submittedName>
</protein>
<proteinExistence type="predicted"/>
<dbReference type="AlphaFoldDB" id="A0A9J5ZTN5"/>
<organism evidence="1 2">
    <name type="scientific">Solanum commersonii</name>
    <name type="common">Commerson's wild potato</name>
    <name type="synonym">Commerson's nightshade</name>
    <dbReference type="NCBI Taxonomy" id="4109"/>
    <lineage>
        <taxon>Eukaryota</taxon>
        <taxon>Viridiplantae</taxon>
        <taxon>Streptophyta</taxon>
        <taxon>Embryophyta</taxon>
        <taxon>Tracheophyta</taxon>
        <taxon>Spermatophyta</taxon>
        <taxon>Magnoliopsida</taxon>
        <taxon>eudicotyledons</taxon>
        <taxon>Gunneridae</taxon>
        <taxon>Pentapetalae</taxon>
        <taxon>asterids</taxon>
        <taxon>lamiids</taxon>
        <taxon>Solanales</taxon>
        <taxon>Solanaceae</taxon>
        <taxon>Solanoideae</taxon>
        <taxon>Solaneae</taxon>
        <taxon>Solanum</taxon>
    </lineage>
</organism>
<accession>A0A9J5ZTN5</accession>
<evidence type="ECO:0000313" key="2">
    <source>
        <dbReference type="Proteomes" id="UP000824120"/>
    </source>
</evidence>
<evidence type="ECO:0000313" key="1">
    <source>
        <dbReference type="EMBL" id="KAG5615356.1"/>
    </source>
</evidence>
<comment type="caution">
    <text evidence="1">The sequence shown here is derived from an EMBL/GenBank/DDBJ whole genome shotgun (WGS) entry which is preliminary data.</text>
</comment>
<reference evidence="1 2" key="1">
    <citation type="submission" date="2020-09" db="EMBL/GenBank/DDBJ databases">
        <title>De no assembly of potato wild relative species, Solanum commersonii.</title>
        <authorList>
            <person name="Cho K."/>
        </authorList>
    </citation>
    <scope>NUCLEOTIDE SEQUENCE [LARGE SCALE GENOMIC DNA]</scope>
    <source>
        <strain evidence="1">LZ3.2</strain>
        <tissue evidence="1">Leaf</tissue>
    </source>
</reference>
<gene>
    <name evidence="1" type="ORF">H5410_015180</name>
</gene>
<dbReference type="Proteomes" id="UP000824120">
    <property type="component" value="Chromosome 3"/>
</dbReference>
<name>A0A9J5ZTN5_SOLCO</name>
<dbReference type="EMBL" id="JACXVP010000003">
    <property type="protein sequence ID" value="KAG5615356.1"/>
    <property type="molecule type" value="Genomic_DNA"/>
</dbReference>